<evidence type="ECO:0000313" key="3">
    <source>
        <dbReference type="Proteomes" id="UP000601108"/>
    </source>
</evidence>
<reference evidence="2 3" key="1">
    <citation type="journal article" date="2014" name="Int. J. Syst. Evol. Microbiol.">
        <title>Complete genome sequence of Corynebacterium casei LMG S-19264T (=DSM 44701T), isolated from a smear-ripened cheese.</title>
        <authorList>
            <consortium name="US DOE Joint Genome Institute (JGI-PGF)"/>
            <person name="Walter F."/>
            <person name="Albersmeier A."/>
            <person name="Kalinowski J."/>
            <person name="Ruckert C."/>
        </authorList>
    </citation>
    <scope>NUCLEOTIDE SEQUENCE [LARGE SCALE GENOMIC DNA]</scope>
    <source>
        <strain evidence="2 3">KCTC 12285</strain>
    </source>
</reference>
<feature type="transmembrane region" description="Helical" evidence="1">
    <location>
        <begin position="332"/>
        <end position="355"/>
    </location>
</feature>
<keyword evidence="1" id="KW-0812">Transmembrane</keyword>
<dbReference type="AlphaFoldDB" id="A0A918JXV2"/>
<dbReference type="Proteomes" id="UP000601108">
    <property type="component" value="Unassembled WGS sequence"/>
</dbReference>
<sequence length="415" mass="47277">MKKNEKLNKWLWKWHFIAGLISLPFILILSITGAIYLFKGDYEKNKQKHIKEITIQDTKVSFQKQWEIANANAIKKPNSMVVSTSKNQATEFVSGRFGNKSSLFVNPYSGKVSGEIITKDTNMFKVRKLHGELLTGKFGTKIIELIASWMVVLILTGLYVWWPTRGWKIKGLFIPRIKEGKRTFFRDLHAISGFWFSGLLILILAGGLPWTDAFGESFKQIQKITNTGYPDTWQGHHLKSQIAGDALTLDQMVAKAENLQLPGVVTIDFPKDQKGVFSVYNTNPSNLNTQKKIHFDAYTGKQILSNNWDDVGVLMRGRMWVMAFHQGEFGVWNWWLMLCTTITLTIMSISALLSYTMRKRKGNWGTPKVPTSFTVGYGIIIVLVILTLVFPLFGVSLLFIIGIEYLLNKNKPRKI</sequence>
<keyword evidence="3" id="KW-1185">Reference proteome</keyword>
<keyword evidence="1" id="KW-1133">Transmembrane helix</keyword>
<dbReference type="PANTHER" id="PTHR34219">
    <property type="entry name" value="IRON-REGULATED INNER MEMBRANE PROTEIN-RELATED"/>
    <property type="match status" value="1"/>
</dbReference>
<dbReference type="PANTHER" id="PTHR34219:SF1">
    <property type="entry name" value="PEPSY DOMAIN-CONTAINING PROTEIN"/>
    <property type="match status" value="1"/>
</dbReference>
<keyword evidence="1" id="KW-0472">Membrane</keyword>
<feature type="transmembrane region" description="Helical" evidence="1">
    <location>
        <begin position="142"/>
        <end position="162"/>
    </location>
</feature>
<evidence type="ECO:0000313" key="2">
    <source>
        <dbReference type="EMBL" id="GGX31477.1"/>
    </source>
</evidence>
<organism evidence="2 3">
    <name type="scientific">Aquimarina muelleri</name>
    <dbReference type="NCBI Taxonomy" id="279356"/>
    <lineage>
        <taxon>Bacteria</taxon>
        <taxon>Pseudomonadati</taxon>
        <taxon>Bacteroidota</taxon>
        <taxon>Flavobacteriia</taxon>
        <taxon>Flavobacteriales</taxon>
        <taxon>Flavobacteriaceae</taxon>
        <taxon>Aquimarina</taxon>
    </lineage>
</organism>
<protein>
    <recommendedName>
        <fullName evidence="4">PepSY domain-containing protein</fullName>
    </recommendedName>
</protein>
<dbReference type="EMBL" id="BMWS01000032">
    <property type="protein sequence ID" value="GGX31477.1"/>
    <property type="molecule type" value="Genomic_DNA"/>
</dbReference>
<dbReference type="InterPro" id="IPR005625">
    <property type="entry name" value="PepSY-ass_TM"/>
</dbReference>
<proteinExistence type="predicted"/>
<evidence type="ECO:0000256" key="1">
    <source>
        <dbReference type="SAM" id="Phobius"/>
    </source>
</evidence>
<accession>A0A918JXV2</accession>
<feature type="transmembrane region" description="Helical" evidence="1">
    <location>
        <begin position="188"/>
        <end position="210"/>
    </location>
</feature>
<comment type="caution">
    <text evidence="2">The sequence shown here is derived from an EMBL/GenBank/DDBJ whole genome shotgun (WGS) entry which is preliminary data.</text>
</comment>
<name>A0A918JXV2_9FLAO</name>
<feature type="transmembrane region" description="Helical" evidence="1">
    <location>
        <begin position="375"/>
        <end position="407"/>
    </location>
</feature>
<dbReference type="RefSeq" id="WP_027413479.1">
    <property type="nucleotide sequence ID" value="NZ_BMWS01000032.1"/>
</dbReference>
<dbReference type="Pfam" id="PF03929">
    <property type="entry name" value="PepSY_TM"/>
    <property type="match status" value="1"/>
</dbReference>
<feature type="transmembrane region" description="Helical" evidence="1">
    <location>
        <begin position="12"/>
        <end position="38"/>
    </location>
</feature>
<gene>
    <name evidence="2" type="ORF">GCM10007384_35610</name>
</gene>
<evidence type="ECO:0008006" key="4">
    <source>
        <dbReference type="Google" id="ProtNLM"/>
    </source>
</evidence>